<gene>
    <name evidence="8" type="ORF">LARSCL_LOCUS15219</name>
</gene>
<dbReference type="AlphaFoldDB" id="A0AAV2AWV9"/>
<evidence type="ECO:0000256" key="4">
    <source>
        <dbReference type="ARBA" id="ARBA00022801"/>
    </source>
</evidence>
<dbReference type="SMART" id="SM00479">
    <property type="entry name" value="EXOIII"/>
    <property type="match status" value="1"/>
</dbReference>
<dbReference type="InterPro" id="IPR036397">
    <property type="entry name" value="RNaseH_sf"/>
</dbReference>
<name>A0AAV2AWV9_9ARAC</name>
<dbReference type="PANTHER" id="PTHR12801">
    <property type="entry name" value="RNA EXONUCLEASE REXO1 / RECO3 FAMILY MEMBER-RELATED"/>
    <property type="match status" value="1"/>
</dbReference>
<dbReference type="InterPro" id="IPR034922">
    <property type="entry name" value="REX1-like_exo"/>
</dbReference>
<dbReference type="PANTHER" id="PTHR12801:SF115">
    <property type="entry name" value="FI18136P1-RELATED"/>
    <property type="match status" value="1"/>
</dbReference>
<dbReference type="InterPro" id="IPR012337">
    <property type="entry name" value="RNaseH-like_sf"/>
</dbReference>
<comment type="similarity">
    <text evidence="2">Belongs to the REXO1/REXO3 family.</text>
</comment>
<protein>
    <recommendedName>
        <fullName evidence="7">Exonuclease domain-containing protein</fullName>
    </recommendedName>
</protein>
<evidence type="ECO:0000256" key="1">
    <source>
        <dbReference type="ARBA" id="ARBA00004123"/>
    </source>
</evidence>
<evidence type="ECO:0000259" key="7">
    <source>
        <dbReference type="SMART" id="SM00479"/>
    </source>
</evidence>
<dbReference type="GO" id="GO:0003676">
    <property type="term" value="F:nucleic acid binding"/>
    <property type="evidence" value="ECO:0007669"/>
    <property type="project" value="InterPro"/>
</dbReference>
<evidence type="ECO:0000256" key="6">
    <source>
        <dbReference type="ARBA" id="ARBA00023242"/>
    </source>
</evidence>
<dbReference type="Gene3D" id="3.30.420.10">
    <property type="entry name" value="Ribonuclease H-like superfamily/Ribonuclease H"/>
    <property type="match status" value="1"/>
</dbReference>
<dbReference type="FunFam" id="3.30.420.10:FF:000031">
    <property type="entry name" value="RNA exonuclease 1"/>
    <property type="match status" value="1"/>
</dbReference>
<accession>A0AAV2AWV9</accession>
<dbReference type="GO" id="GO:0005634">
    <property type="term" value="C:nucleus"/>
    <property type="evidence" value="ECO:0007669"/>
    <property type="project" value="UniProtKB-SubCell"/>
</dbReference>
<evidence type="ECO:0000256" key="2">
    <source>
        <dbReference type="ARBA" id="ARBA00006357"/>
    </source>
</evidence>
<dbReference type="Pfam" id="PF00929">
    <property type="entry name" value="RNase_T"/>
    <property type="match status" value="1"/>
</dbReference>
<dbReference type="CDD" id="cd06145">
    <property type="entry name" value="REX1_like"/>
    <property type="match status" value="1"/>
</dbReference>
<evidence type="ECO:0000313" key="9">
    <source>
        <dbReference type="Proteomes" id="UP001497382"/>
    </source>
</evidence>
<evidence type="ECO:0000313" key="8">
    <source>
        <dbReference type="EMBL" id="CAL1288219.1"/>
    </source>
</evidence>
<dbReference type="Proteomes" id="UP001497382">
    <property type="component" value="Unassembled WGS sequence"/>
</dbReference>
<dbReference type="GO" id="GO:0010629">
    <property type="term" value="P:negative regulation of gene expression"/>
    <property type="evidence" value="ECO:0007669"/>
    <property type="project" value="UniProtKB-ARBA"/>
</dbReference>
<organism evidence="8 9">
    <name type="scientific">Larinioides sclopetarius</name>
    <dbReference type="NCBI Taxonomy" id="280406"/>
    <lineage>
        <taxon>Eukaryota</taxon>
        <taxon>Metazoa</taxon>
        <taxon>Ecdysozoa</taxon>
        <taxon>Arthropoda</taxon>
        <taxon>Chelicerata</taxon>
        <taxon>Arachnida</taxon>
        <taxon>Araneae</taxon>
        <taxon>Araneomorphae</taxon>
        <taxon>Entelegynae</taxon>
        <taxon>Araneoidea</taxon>
        <taxon>Araneidae</taxon>
        <taxon>Larinioides</taxon>
    </lineage>
</organism>
<comment type="subcellular location">
    <subcellularLocation>
        <location evidence="1">Nucleus</location>
    </subcellularLocation>
</comment>
<proteinExistence type="inferred from homology"/>
<dbReference type="InterPro" id="IPR013520">
    <property type="entry name" value="Ribonucl_H"/>
</dbReference>
<feature type="domain" description="Exonuclease" evidence="7">
    <location>
        <begin position="149"/>
        <end position="308"/>
    </location>
</feature>
<dbReference type="EMBL" id="CAXIEN010000228">
    <property type="protein sequence ID" value="CAL1288219.1"/>
    <property type="molecule type" value="Genomic_DNA"/>
</dbReference>
<keyword evidence="9" id="KW-1185">Reference proteome</keyword>
<comment type="caution">
    <text evidence="8">The sequence shown here is derived from an EMBL/GenBank/DDBJ whole genome shotgun (WGS) entry which is preliminary data.</text>
</comment>
<evidence type="ECO:0000256" key="3">
    <source>
        <dbReference type="ARBA" id="ARBA00022722"/>
    </source>
</evidence>
<evidence type="ECO:0000256" key="5">
    <source>
        <dbReference type="ARBA" id="ARBA00022839"/>
    </source>
</evidence>
<dbReference type="GO" id="GO:0004527">
    <property type="term" value="F:exonuclease activity"/>
    <property type="evidence" value="ECO:0007669"/>
    <property type="project" value="UniProtKB-KW"/>
</dbReference>
<keyword evidence="5" id="KW-0269">Exonuclease</keyword>
<keyword evidence="4" id="KW-0378">Hydrolase</keyword>
<keyword evidence="3" id="KW-0540">Nuclease</keyword>
<dbReference type="SUPFAM" id="SSF53098">
    <property type="entry name" value="Ribonuclease H-like"/>
    <property type="match status" value="1"/>
</dbReference>
<keyword evidence="6" id="KW-0539">Nucleus</keyword>
<dbReference type="InterPro" id="IPR047021">
    <property type="entry name" value="REXO1/3/4-like"/>
</dbReference>
<reference evidence="8 9" key="1">
    <citation type="submission" date="2024-04" db="EMBL/GenBank/DDBJ databases">
        <authorList>
            <person name="Rising A."/>
            <person name="Reimegard J."/>
            <person name="Sonavane S."/>
            <person name="Akerstrom W."/>
            <person name="Nylinder S."/>
            <person name="Hedman E."/>
            <person name="Kallberg Y."/>
        </authorList>
    </citation>
    <scope>NUCLEOTIDE SEQUENCE [LARGE SCALE GENOMIC DNA]</scope>
</reference>
<sequence>MKDLIQKYLNCIPLPSEELYNRFLHHKMSYLKMMENGFPLPDPESPGKVLLFNNNVFTRQNNPEHQTCRCGKTLSMLDDKWYLDEGGCHYHLGKQLFVGPQYGLYTCCNTASQGCAFNEHHVSFYRPFEEIKFVHTEEKKEEGSRKASNIFSIDCEMAFTTRGMEAVKTSLVSINGEVLYDSYVQPNNPILDYNTAFSGVREEHLLQVTTQLEDVQAQLLRLLNKDSILIGHGVENDLLALNLVHENVIDTSFVFPHERGHPLKNSLKHLAQIYLHKHIQDGYVGHNSIEDAKTCMELMLWKIYSETRSTFVARPRVPKPFIGNTFRANNFYPKYSIPYDPYKLASIFPPTFVCFQVAVTPPITPFVTAVCTTANYFPPMGNQWWPRLM</sequence>